<evidence type="ECO:0000313" key="3">
    <source>
        <dbReference type="Proteomes" id="UP000199114"/>
    </source>
</evidence>
<evidence type="ECO:0000259" key="1">
    <source>
        <dbReference type="Pfam" id="PF01909"/>
    </source>
</evidence>
<dbReference type="InterPro" id="IPR036390">
    <property type="entry name" value="WH_DNA-bd_sf"/>
</dbReference>
<dbReference type="PANTHER" id="PTHR33933">
    <property type="entry name" value="NUCLEOTIDYLTRANSFERASE"/>
    <property type="match status" value="1"/>
</dbReference>
<dbReference type="Gene3D" id="1.10.10.10">
    <property type="entry name" value="Winged helix-like DNA-binding domain superfamily/Winged helix DNA-binding domain"/>
    <property type="match status" value="1"/>
</dbReference>
<dbReference type="STRING" id="1186196.SAMN04489841_3287"/>
<dbReference type="SUPFAM" id="SSF46785">
    <property type="entry name" value="Winged helix' DNA-binding domain"/>
    <property type="match status" value="1"/>
</dbReference>
<protein>
    <submittedName>
        <fullName evidence="2">Predicted nucleotidyltransferase</fullName>
    </submittedName>
</protein>
<dbReference type="Pfam" id="PF01909">
    <property type="entry name" value="NTP_transf_2"/>
    <property type="match status" value="1"/>
</dbReference>
<reference evidence="3" key="1">
    <citation type="submission" date="2016-10" db="EMBL/GenBank/DDBJ databases">
        <authorList>
            <person name="Varghese N."/>
            <person name="Submissions S."/>
        </authorList>
    </citation>
    <scope>NUCLEOTIDE SEQUENCE [LARGE SCALE GENOMIC DNA]</scope>
    <source>
        <strain evidence="3">DSM 25055</strain>
    </source>
</reference>
<dbReference type="SUPFAM" id="SSF81301">
    <property type="entry name" value="Nucleotidyltransferase"/>
    <property type="match status" value="1"/>
</dbReference>
<dbReference type="Proteomes" id="UP000199114">
    <property type="component" value="Unassembled WGS sequence"/>
</dbReference>
<dbReference type="InterPro" id="IPR011991">
    <property type="entry name" value="ArsR-like_HTH"/>
</dbReference>
<dbReference type="EMBL" id="FOFD01000004">
    <property type="protein sequence ID" value="SER20877.1"/>
    <property type="molecule type" value="Genomic_DNA"/>
</dbReference>
<accession>A0A1H9MBR0</accession>
<dbReference type="Gene3D" id="3.30.460.10">
    <property type="entry name" value="Beta Polymerase, domain 2"/>
    <property type="match status" value="1"/>
</dbReference>
<dbReference type="InterPro" id="IPR036388">
    <property type="entry name" value="WH-like_DNA-bd_sf"/>
</dbReference>
<dbReference type="InterPro" id="IPR002934">
    <property type="entry name" value="Polymerase_NTP_transf_dom"/>
</dbReference>
<gene>
    <name evidence="2" type="ORF">SAMN04489841_3287</name>
</gene>
<dbReference type="GO" id="GO:0016779">
    <property type="term" value="F:nucleotidyltransferase activity"/>
    <property type="evidence" value="ECO:0007669"/>
    <property type="project" value="InterPro"/>
</dbReference>
<organism evidence="2 3">
    <name type="scientific">Natrinema salaciae</name>
    <dbReference type="NCBI Taxonomy" id="1186196"/>
    <lineage>
        <taxon>Archaea</taxon>
        <taxon>Methanobacteriati</taxon>
        <taxon>Methanobacteriota</taxon>
        <taxon>Stenosarchaea group</taxon>
        <taxon>Halobacteria</taxon>
        <taxon>Halobacteriales</taxon>
        <taxon>Natrialbaceae</taxon>
        <taxon>Natrinema</taxon>
    </lineage>
</organism>
<name>A0A1H9MBR0_9EURY</name>
<feature type="domain" description="Polymerase nucleotidyl transferase" evidence="1">
    <location>
        <begin position="103"/>
        <end position="166"/>
    </location>
</feature>
<proteinExistence type="predicted"/>
<dbReference type="InterPro" id="IPR043519">
    <property type="entry name" value="NT_sf"/>
</dbReference>
<dbReference type="CDD" id="cd00090">
    <property type="entry name" value="HTH_ARSR"/>
    <property type="match status" value="1"/>
</dbReference>
<keyword evidence="2" id="KW-0808">Transferase</keyword>
<dbReference type="AlphaFoldDB" id="A0A1H9MBR0"/>
<evidence type="ECO:0000313" key="2">
    <source>
        <dbReference type="EMBL" id="SER20877.1"/>
    </source>
</evidence>
<dbReference type="OrthoDB" id="9287at2157"/>
<sequence>MRIEMHLPLPEEQIFRYEAMDDILEITAQNPTEEFSNRDLQDLTGFGGPSVSKALSLLEQLDLVVRRDTGTKTLYRITERHLSDSDDPFFEIPQAEFRAPLRLFVDRLTETVPSIAGILCFGSVARGEADRVSDIDVFVLVDDDDELVSVRRTVSDLKRELEDEPIDGHRYEFEVFVESDESARNRGSDLRPIFQEGVELYADETLTQVKRAAFGGESE</sequence>
<dbReference type="InterPro" id="IPR052548">
    <property type="entry name" value="Type_VII_TA_antitoxin"/>
</dbReference>
<keyword evidence="3" id="KW-1185">Reference proteome</keyword>
<dbReference type="PANTHER" id="PTHR33933:SF1">
    <property type="entry name" value="PROTEIN ADENYLYLTRANSFERASE MNTA-RELATED"/>
    <property type="match status" value="1"/>
</dbReference>